<dbReference type="SUPFAM" id="SSF56672">
    <property type="entry name" value="DNA/RNA polymerases"/>
    <property type="match status" value="1"/>
</dbReference>
<name>A0ABM4TXE6_DROSZ</name>
<protein>
    <recommendedName>
        <fullName evidence="4">CCHC-type domain-containing protein</fullName>
    </recommendedName>
</protein>
<dbReference type="SUPFAM" id="SSF57756">
    <property type="entry name" value="Retrovirus zinc finger-like domains"/>
    <property type="match status" value="1"/>
</dbReference>
<feature type="compositionally biased region" description="Basic and acidic residues" evidence="1">
    <location>
        <begin position="161"/>
        <end position="171"/>
    </location>
</feature>
<dbReference type="InterPro" id="IPR036875">
    <property type="entry name" value="Znf_CCHC_sf"/>
</dbReference>
<dbReference type="Gene3D" id="2.40.70.10">
    <property type="entry name" value="Acid Proteases"/>
    <property type="match status" value="1"/>
</dbReference>
<reference evidence="3" key="2">
    <citation type="submission" date="2025-08" db="UniProtKB">
        <authorList>
            <consortium name="RefSeq"/>
        </authorList>
    </citation>
    <scope>IDENTIFICATION</scope>
</reference>
<keyword evidence="2" id="KW-1185">Reference proteome</keyword>
<sequence length="402" mass="44852">MRHGRAASEHLQEAARIFRALQDWCTESTRREVVEITRTVGSTEGHKRCEETGTQEIRGNDQWSPPNRVPRHQATGAPWGGQWTPPQQQQMQPANTVWRPPNTTQRPPETTHITDPQEACQKCGGHGHWVRGCRHQRLLFCWVCGRVGVRASNAASRRKKPSDLSRREASGGRKLLPLKTNGKADRGGAAVVRSGDDWWGTYKATIDTGATACFISKELADNLAVLGKITRIRRQVRLADGRCGGIDEQLEVEIAFGNKRLSMILLILPGIKCAGHEVIIPARNRHKGWLEEKLSVAILQGAREKDDTTKFLEAELSSFSSMKGTSNMAEHQITMKDDKPMKQRYYPKNPKVPGEINARVDELCQMGYIEHSTSPYRSPIVLVKKKRANGDCASLGKSTPSQ</sequence>
<evidence type="ECO:0000313" key="3">
    <source>
        <dbReference type="RefSeq" id="XP_070854629.1"/>
    </source>
</evidence>
<dbReference type="InterPro" id="IPR032567">
    <property type="entry name" value="RTL1-rel"/>
</dbReference>
<dbReference type="PANTHER" id="PTHR15503:SF22">
    <property type="entry name" value="TRANSPOSON TY3-I GAG POLYPROTEIN"/>
    <property type="match status" value="1"/>
</dbReference>
<proteinExistence type="predicted"/>
<reference evidence="2" key="1">
    <citation type="submission" date="2025-05" db="UniProtKB">
        <authorList>
            <consortium name="RefSeq"/>
        </authorList>
    </citation>
    <scope>NUCLEOTIDE SEQUENCE [LARGE SCALE GENOMIC DNA]</scope>
</reference>
<accession>A0ABM4TXE6</accession>
<dbReference type="InterPro" id="IPR021109">
    <property type="entry name" value="Peptidase_aspartic_dom_sf"/>
</dbReference>
<dbReference type="CDD" id="cd00303">
    <property type="entry name" value="retropepsin_like"/>
    <property type="match status" value="1"/>
</dbReference>
<evidence type="ECO:0000313" key="2">
    <source>
        <dbReference type="Proteomes" id="UP001652628"/>
    </source>
</evidence>
<dbReference type="GeneID" id="139354307"/>
<gene>
    <name evidence="3" type="primary">LOC139354307</name>
</gene>
<evidence type="ECO:0008006" key="4">
    <source>
        <dbReference type="Google" id="ProtNLM"/>
    </source>
</evidence>
<dbReference type="PANTHER" id="PTHR15503">
    <property type="entry name" value="LDOC1 RELATED"/>
    <property type="match status" value="1"/>
</dbReference>
<dbReference type="InterPro" id="IPR043502">
    <property type="entry name" value="DNA/RNA_pol_sf"/>
</dbReference>
<organism evidence="2 3">
    <name type="scientific">Drosophila suzukii</name>
    <name type="common">Spotted-wing drosophila fruit fly</name>
    <dbReference type="NCBI Taxonomy" id="28584"/>
    <lineage>
        <taxon>Eukaryota</taxon>
        <taxon>Metazoa</taxon>
        <taxon>Ecdysozoa</taxon>
        <taxon>Arthropoda</taxon>
        <taxon>Hexapoda</taxon>
        <taxon>Insecta</taxon>
        <taxon>Pterygota</taxon>
        <taxon>Neoptera</taxon>
        <taxon>Endopterygota</taxon>
        <taxon>Diptera</taxon>
        <taxon>Brachycera</taxon>
        <taxon>Muscomorpha</taxon>
        <taxon>Ephydroidea</taxon>
        <taxon>Drosophilidae</taxon>
        <taxon>Drosophila</taxon>
        <taxon>Sophophora</taxon>
    </lineage>
</organism>
<dbReference type="Gene3D" id="3.10.10.10">
    <property type="entry name" value="HIV Type 1 Reverse Transcriptase, subunit A, domain 1"/>
    <property type="match status" value="1"/>
</dbReference>
<dbReference type="RefSeq" id="XP_070854629.1">
    <property type="nucleotide sequence ID" value="XM_070998528.1"/>
</dbReference>
<evidence type="ECO:0000256" key="1">
    <source>
        <dbReference type="SAM" id="MobiDB-lite"/>
    </source>
</evidence>
<dbReference type="Proteomes" id="UP001652628">
    <property type="component" value="Chromosome 2"/>
</dbReference>
<feature type="region of interest" description="Disordered" evidence="1">
    <location>
        <begin position="153"/>
        <end position="180"/>
    </location>
</feature>